<dbReference type="AlphaFoldDB" id="A0A6J4HLW7"/>
<proteinExistence type="predicted"/>
<name>A0A6J4HLW7_9ACTN</name>
<accession>A0A6J4HLW7</accession>
<reference evidence="1" key="1">
    <citation type="submission" date="2020-02" db="EMBL/GenBank/DDBJ databases">
        <authorList>
            <person name="Meier V. D."/>
        </authorList>
    </citation>
    <scope>NUCLEOTIDE SEQUENCE</scope>
    <source>
        <strain evidence="1">AVDCRST_MAG52</strain>
    </source>
</reference>
<dbReference type="EMBL" id="CADCTN010000057">
    <property type="protein sequence ID" value="CAA9227839.1"/>
    <property type="molecule type" value="Genomic_DNA"/>
</dbReference>
<sequence length="122" mass="13230">MVLGLIELALVLAVLGALVVVGRSLWSALRATGGASLPSRQRAELAAAIAQARWVPAHDEVEGTTRVLVRRTCTGLDGRPEVLDERVLETFPAQDPAWETRFTEAMAAARYRCAYLNAEEAQ</sequence>
<gene>
    <name evidence="1" type="ORF">AVDCRST_MAG52-858</name>
</gene>
<organism evidence="1">
    <name type="scientific">uncultured Blastococcus sp</name>
    <dbReference type="NCBI Taxonomy" id="217144"/>
    <lineage>
        <taxon>Bacteria</taxon>
        <taxon>Bacillati</taxon>
        <taxon>Actinomycetota</taxon>
        <taxon>Actinomycetes</taxon>
        <taxon>Geodermatophilales</taxon>
        <taxon>Geodermatophilaceae</taxon>
        <taxon>Blastococcus</taxon>
        <taxon>environmental samples</taxon>
    </lineage>
</organism>
<evidence type="ECO:0000313" key="1">
    <source>
        <dbReference type="EMBL" id="CAA9227839.1"/>
    </source>
</evidence>
<protein>
    <submittedName>
        <fullName evidence="1">Uncharacterized protein</fullName>
    </submittedName>
</protein>